<reference evidence="2 3" key="1">
    <citation type="submission" date="2018-12" db="EMBL/GenBank/DDBJ databases">
        <title>Sequencing of bacterial isolates from soil warming experiment in Harvard Forest, Massachusetts, USA.</title>
        <authorList>
            <person name="Deangelis K."/>
        </authorList>
    </citation>
    <scope>NUCLEOTIDE SEQUENCE [LARGE SCALE GENOMIC DNA]</scope>
    <source>
        <strain evidence="2 3">EB153</strain>
    </source>
</reference>
<name>A0A428MDG5_9BACT</name>
<protein>
    <submittedName>
        <fullName evidence="2">Uncharacterized protein</fullName>
    </submittedName>
</protein>
<feature type="transmembrane region" description="Helical" evidence="1">
    <location>
        <begin position="175"/>
        <end position="196"/>
    </location>
</feature>
<evidence type="ECO:0000256" key="1">
    <source>
        <dbReference type="SAM" id="Phobius"/>
    </source>
</evidence>
<dbReference type="OrthoDB" id="119652at2"/>
<dbReference type="AlphaFoldDB" id="A0A428MDG5"/>
<accession>A0A428MDG5</accession>
<keyword evidence="1" id="KW-1133">Transmembrane helix</keyword>
<dbReference type="RefSeq" id="WP_125483702.1">
    <property type="nucleotide sequence ID" value="NZ_RSDW01000001.1"/>
</dbReference>
<evidence type="ECO:0000313" key="2">
    <source>
        <dbReference type="EMBL" id="RSL14892.1"/>
    </source>
</evidence>
<feature type="transmembrane region" description="Helical" evidence="1">
    <location>
        <begin position="39"/>
        <end position="56"/>
    </location>
</feature>
<feature type="transmembrane region" description="Helical" evidence="1">
    <location>
        <begin position="131"/>
        <end position="155"/>
    </location>
</feature>
<evidence type="ECO:0000313" key="3">
    <source>
        <dbReference type="Proteomes" id="UP000269669"/>
    </source>
</evidence>
<keyword evidence="1" id="KW-0812">Transmembrane</keyword>
<comment type="caution">
    <text evidence="2">The sequence shown here is derived from an EMBL/GenBank/DDBJ whole genome shotgun (WGS) entry which is preliminary data.</text>
</comment>
<feature type="transmembrane region" description="Helical" evidence="1">
    <location>
        <begin position="100"/>
        <end position="119"/>
    </location>
</feature>
<sequence length="218" mass="23430">MTKVNYGRLTAGLIAVWFLSALMASALHVFKTPADKPPLPLLLAVLIPLGVFWVWYRSSGSFKAFVLSLNPGTLTSIHSWRLAGFAFLVLYTYGILPGVLALPAGWGDIAIGATALLVGMKFSSPKHKRSFITWQLLGMTDLVTAITLGAAARFIEPQVLAGPHAITTSPMTVLPLSLIPTFAVPLLLILHIICIAQAMRWSEQRYGSIGQAEGSFAA</sequence>
<keyword evidence="1" id="KW-0472">Membrane</keyword>
<organism evidence="2 3">
    <name type="scientific">Edaphobacter aggregans</name>
    <dbReference type="NCBI Taxonomy" id="570835"/>
    <lineage>
        <taxon>Bacteria</taxon>
        <taxon>Pseudomonadati</taxon>
        <taxon>Acidobacteriota</taxon>
        <taxon>Terriglobia</taxon>
        <taxon>Terriglobales</taxon>
        <taxon>Acidobacteriaceae</taxon>
        <taxon>Edaphobacter</taxon>
    </lineage>
</organism>
<gene>
    <name evidence="2" type="ORF">EDE15_0360</name>
</gene>
<proteinExistence type="predicted"/>
<feature type="transmembrane region" description="Helical" evidence="1">
    <location>
        <begin position="77"/>
        <end position="94"/>
    </location>
</feature>
<keyword evidence="3" id="KW-1185">Reference proteome</keyword>
<dbReference type="Proteomes" id="UP000269669">
    <property type="component" value="Unassembled WGS sequence"/>
</dbReference>
<dbReference type="EMBL" id="RSDW01000001">
    <property type="protein sequence ID" value="RSL14892.1"/>
    <property type="molecule type" value="Genomic_DNA"/>
</dbReference>